<evidence type="ECO:0000256" key="2">
    <source>
        <dbReference type="ARBA" id="ARBA00019841"/>
    </source>
</evidence>
<evidence type="ECO:0000259" key="6">
    <source>
        <dbReference type="Pfam" id="PF01368"/>
    </source>
</evidence>
<dbReference type="Gene3D" id="3.10.310.30">
    <property type="match status" value="1"/>
</dbReference>
<keyword evidence="5 9" id="KW-0269">Exonuclease</keyword>
<dbReference type="AlphaFoldDB" id="A9BAH9"/>
<dbReference type="InterPro" id="IPR003156">
    <property type="entry name" value="DHHA1_dom"/>
</dbReference>
<dbReference type="GO" id="GO:0006281">
    <property type="term" value="P:DNA repair"/>
    <property type="evidence" value="ECO:0007669"/>
    <property type="project" value="InterPro"/>
</dbReference>
<dbReference type="GO" id="GO:0006310">
    <property type="term" value="P:DNA recombination"/>
    <property type="evidence" value="ECO:0007669"/>
    <property type="project" value="InterPro"/>
</dbReference>
<evidence type="ECO:0000259" key="7">
    <source>
        <dbReference type="Pfam" id="PF02272"/>
    </source>
</evidence>
<dbReference type="SUPFAM" id="SSF64182">
    <property type="entry name" value="DHH phosphoesterases"/>
    <property type="match status" value="1"/>
</dbReference>
<evidence type="ECO:0000313" key="9">
    <source>
        <dbReference type="EMBL" id="ABX08841.1"/>
    </source>
</evidence>
<dbReference type="RefSeq" id="WP_012195463.1">
    <property type="nucleotide sequence ID" value="NC_009976.1"/>
</dbReference>
<evidence type="ECO:0000256" key="1">
    <source>
        <dbReference type="ARBA" id="ARBA00005915"/>
    </source>
</evidence>
<dbReference type="STRING" id="93059.P9211_09101"/>
<dbReference type="PANTHER" id="PTHR30255:SF2">
    <property type="entry name" value="SINGLE-STRANDED-DNA-SPECIFIC EXONUCLEASE RECJ"/>
    <property type="match status" value="1"/>
</dbReference>
<gene>
    <name evidence="9" type="primary">recJ</name>
    <name evidence="9" type="ordered locus">P9211_09101</name>
</gene>
<feature type="domain" description="RecJ OB" evidence="8">
    <location>
        <begin position="455"/>
        <end position="552"/>
    </location>
</feature>
<comment type="similarity">
    <text evidence="1">Belongs to the RecJ family.</text>
</comment>
<dbReference type="InterPro" id="IPR004610">
    <property type="entry name" value="RecJ"/>
</dbReference>
<dbReference type="InterPro" id="IPR001667">
    <property type="entry name" value="DDH_dom"/>
</dbReference>
<dbReference type="Proteomes" id="UP000000788">
    <property type="component" value="Chromosome"/>
</dbReference>
<feature type="domain" description="DHHA1" evidence="7">
    <location>
        <begin position="346"/>
        <end position="438"/>
    </location>
</feature>
<dbReference type="KEGG" id="pmj:P9211_09101"/>
<feature type="domain" description="DDH" evidence="6">
    <location>
        <begin position="78"/>
        <end position="223"/>
    </location>
</feature>
<keyword evidence="10" id="KW-1185">Reference proteome</keyword>
<dbReference type="InterPro" id="IPR038763">
    <property type="entry name" value="DHH_sf"/>
</dbReference>
<dbReference type="GO" id="GO:0008409">
    <property type="term" value="F:5'-3' exonuclease activity"/>
    <property type="evidence" value="ECO:0007669"/>
    <property type="project" value="InterPro"/>
</dbReference>
<proteinExistence type="inferred from homology"/>
<keyword evidence="3" id="KW-0540">Nuclease</keyword>
<keyword evidence="4" id="KW-0378">Hydrolase</keyword>
<organism evidence="9 10">
    <name type="scientific">Prochlorococcus marinus (strain MIT 9211)</name>
    <dbReference type="NCBI Taxonomy" id="93059"/>
    <lineage>
        <taxon>Bacteria</taxon>
        <taxon>Bacillati</taxon>
        <taxon>Cyanobacteriota</taxon>
        <taxon>Cyanophyceae</taxon>
        <taxon>Synechococcales</taxon>
        <taxon>Prochlorococcaceae</taxon>
        <taxon>Prochlorococcus</taxon>
    </lineage>
</organism>
<accession>A9BAH9</accession>
<dbReference type="HOGENOM" id="CLU_009736_5_0_3"/>
<dbReference type="OrthoDB" id="9809852at2"/>
<evidence type="ECO:0000256" key="5">
    <source>
        <dbReference type="ARBA" id="ARBA00022839"/>
    </source>
</evidence>
<protein>
    <recommendedName>
        <fullName evidence="2">Single-stranded-DNA-specific exonuclease RecJ</fullName>
    </recommendedName>
</protein>
<dbReference type="InterPro" id="IPR041122">
    <property type="entry name" value="RecJ_OB"/>
</dbReference>
<dbReference type="EMBL" id="CP000878">
    <property type="protein sequence ID" value="ABX08841.1"/>
    <property type="molecule type" value="Genomic_DNA"/>
</dbReference>
<sequence>MRNLTAKWITPLPVCFSESIPKEIPHIIKSILLRRGLTHINDINDLVEPPDLPDPTDHFPDLDIASERIISAINNNEKIAICGDYDADGMTSTSLLVDFLLRLDGSPIPFIPSRKEEGYGLNRNIVEKIRREGIRLIITVDNGVSAIYEIELAQSYGIDVILSDHHEIKENLPNLLALIHPSTIPYSSPYKYLAGVGLAYLIAQTIAIKRNSTDKLSLSKDLFCIGTVADMAKLKGANRYWLKSWTPNLINTKSKGLKSLLSKAKLNNKNITTEDIAFRIAPRINSVGRISEPSLILKLFLEKDHISIREIVNKIENINKERKLLCNQTTSEAISILESNSEVLNPFIVLAQNHWHQGVIGIVAAKIMERYNRPTAILASDKNGFLRASVRSPKSFNALAALKKCSQILHKFGGHSAAGGFTIKAEKISLLQSKLNESASHWLSNNSKPTIEPECYVEFDQITNQICNYLKLLEPFGQGNPAPLFWTRGCTILKKETFYSGHQLLHLKQGKSIVKAINWNSNKFTTYPSSIDIAFYIDYENYFNTDKHQITIFSFKEYSKVESFALMNRIYKCQLDPEGNLLIENSLGKKICYKGTFNDQSINQFSDNKYIRRLVSISGEILGIV</sequence>
<evidence type="ECO:0000259" key="8">
    <source>
        <dbReference type="Pfam" id="PF17768"/>
    </source>
</evidence>
<dbReference type="Pfam" id="PF01368">
    <property type="entry name" value="DHH"/>
    <property type="match status" value="1"/>
</dbReference>
<evidence type="ECO:0000256" key="3">
    <source>
        <dbReference type="ARBA" id="ARBA00022722"/>
    </source>
</evidence>
<evidence type="ECO:0000256" key="4">
    <source>
        <dbReference type="ARBA" id="ARBA00022801"/>
    </source>
</evidence>
<name>A9BAH9_PROM4</name>
<dbReference type="InterPro" id="IPR051673">
    <property type="entry name" value="SSDNA_exonuclease_RecJ"/>
</dbReference>
<dbReference type="Pfam" id="PF17768">
    <property type="entry name" value="RecJ_OB"/>
    <property type="match status" value="1"/>
</dbReference>
<dbReference type="Gene3D" id="3.90.1640.30">
    <property type="match status" value="1"/>
</dbReference>
<dbReference type="eggNOG" id="COG0608">
    <property type="taxonomic scope" value="Bacteria"/>
</dbReference>
<evidence type="ECO:0000313" key="10">
    <source>
        <dbReference type="Proteomes" id="UP000000788"/>
    </source>
</evidence>
<dbReference type="PANTHER" id="PTHR30255">
    <property type="entry name" value="SINGLE-STRANDED-DNA-SPECIFIC EXONUCLEASE RECJ"/>
    <property type="match status" value="1"/>
</dbReference>
<dbReference type="GO" id="GO:0003676">
    <property type="term" value="F:nucleic acid binding"/>
    <property type="evidence" value="ECO:0007669"/>
    <property type="project" value="InterPro"/>
</dbReference>
<dbReference type="NCBIfam" id="TIGR00644">
    <property type="entry name" value="recJ"/>
    <property type="match status" value="1"/>
</dbReference>
<dbReference type="Pfam" id="PF02272">
    <property type="entry name" value="DHHA1"/>
    <property type="match status" value="1"/>
</dbReference>
<reference evidence="9 10" key="1">
    <citation type="journal article" date="2007" name="PLoS Genet.">
        <title>Patterns and implications of gene gain and loss in the evolution of Prochlorococcus.</title>
        <authorList>
            <person name="Kettler G.C."/>
            <person name="Martiny A.C."/>
            <person name="Huang K."/>
            <person name="Zucker J."/>
            <person name="Coleman M.L."/>
            <person name="Rodrigue S."/>
            <person name="Chen F."/>
            <person name="Lapidus A."/>
            <person name="Ferriera S."/>
            <person name="Johnson J."/>
            <person name="Steglich C."/>
            <person name="Church G.M."/>
            <person name="Richardson P."/>
            <person name="Chisholm S.W."/>
        </authorList>
    </citation>
    <scope>NUCLEOTIDE SEQUENCE [LARGE SCALE GENOMIC DNA]</scope>
    <source>
        <strain evidence="10">MIT 9211</strain>
    </source>
</reference>